<name>A0ABD0LE45_9CAEN</name>
<dbReference type="InterPro" id="IPR047173">
    <property type="entry name" value="STRAD_A/B-like"/>
</dbReference>
<evidence type="ECO:0000313" key="4">
    <source>
        <dbReference type="EMBL" id="KAK7497587.1"/>
    </source>
</evidence>
<dbReference type="PANTHER" id="PTHR48014:SF21">
    <property type="entry name" value="SERINE_THREONINE-PROTEIN KINASE FRAY2"/>
    <property type="match status" value="1"/>
</dbReference>
<evidence type="ECO:0000256" key="2">
    <source>
        <dbReference type="SAM" id="MobiDB-lite"/>
    </source>
</evidence>
<gene>
    <name evidence="4" type="ORF">BaRGS_00011227</name>
</gene>
<dbReference type="InterPro" id="IPR000719">
    <property type="entry name" value="Prot_kinase_dom"/>
</dbReference>
<evidence type="ECO:0000313" key="5">
    <source>
        <dbReference type="Proteomes" id="UP001519460"/>
    </source>
</evidence>
<protein>
    <recommendedName>
        <fullName evidence="3">Protein kinase domain-containing protein</fullName>
    </recommendedName>
</protein>
<dbReference type="Proteomes" id="UP001519460">
    <property type="component" value="Unassembled WGS sequence"/>
</dbReference>
<feature type="region of interest" description="Disordered" evidence="2">
    <location>
        <begin position="364"/>
        <end position="386"/>
    </location>
</feature>
<evidence type="ECO:0000256" key="1">
    <source>
        <dbReference type="ARBA" id="ARBA00008874"/>
    </source>
</evidence>
<dbReference type="Gene3D" id="3.30.200.20">
    <property type="entry name" value="Phosphorylase Kinase, domain 1"/>
    <property type="match status" value="1"/>
</dbReference>
<dbReference type="PROSITE" id="PS50011">
    <property type="entry name" value="PROTEIN_KINASE_DOM"/>
    <property type="match status" value="1"/>
</dbReference>
<dbReference type="AlphaFoldDB" id="A0ABD0LE45"/>
<dbReference type="SUPFAM" id="SSF56112">
    <property type="entry name" value="Protein kinase-like (PK-like)"/>
    <property type="match status" value="1"/>
</dbReference>
<evidence type="ECO:0000259" key="3">
    <source>
        <dbReference type="PROSITE" id="PS50011"/>
    </source>
</evidence>
<feature type="domain" description="Protein kinase" evidence="3">
    <location>
        <begin position="33"/>
        <end position="334"/>
    </location>
</feature>
<keyword evidence="5" id="KW-1185">Reference proteome</keyword>
<proteinExistence type="inferred from homology"/>
<sequence length="386" mass="43508">MFQSATEVTVALNYNESCSEAVTMQFDSIARAYELYTVIGKGHKGTATIHLAQHIGTGMQVAIKRIDLENWDQEFGYIQHEIVLTKQLQHENLLPHFCSFIHQHELWTVMPAMGFGSCRDLIHAFFQAGLTETAIVYILRDVLRALEYLHGRGIIHRGVKASHVLISGKGRVCLTGLHNSFSTIKGGQRLRTVYDYPQHAVDCLQWFSPEILEQNLGGYDTKSDIYSVGILACELANGQAPFVDMPVTQMLLEKIHGTKPMLADSNTVGEFIIDDNSMEEVDEEGKRKTAEEKADNIFFQRTFSANLHNLVSLCLEKDPANRPSATQLLNHPIFRSLRKKTSEVLPEALQPVTPLTDIAKLPKDNSQDEEITRQMSEVSMEEDWTF</sequence>
<comment type="caution">
    <text evidence="4">The sequence shown here is derived from an EMBL/GenBank/DDBJ whole genome shotgun (WGS) entry which is preliminary data.</text>
</comment>
<dbReference type="InterPro" id="IPR011009">
    <property type="entry name" value="Kinase-like_dom_sf"/>
</dbReference>
<dbReference type="Gene3D" id="1.10.510.10">
    <property type="entry name" value="Transferase(Phosphotransferase) domain 1"/>
    <property type="match status" value="1"/>
</dbReference>
<organism evidence="4 5">
    <name type="scientific">Batillaria attramentaria</name>
    <dbReference type="NCBI Taxonomy" id="370345"/>
    <lineage>
        <taxon>Eukaryota</taxon>
        <taxon>Metazoa</taxon>
        <taxon>Spiralia</taxon>
        <taxon>Lophotrochozoa</taxon>
        <taxon>Mollusca</taxon>
        <taxon>Gastropoda</taxon>
        <taxon>Caenogastropoda</taxon>
        <taxon>Sorbeoconcha</taxon>
        <taxon>Cerithioidea</taxon>
        <taxon>Batillariidae</taxon>
        <taxon>Batillaria</taxon>
    </lineage>
</organism>
<accession>A0ABD0LE45</accession>
<reference evidence="4 5" key="1">
    <citation type="journal article" date="2023" name="Sci. Data">
        <title>Genome assembly of the Korean intertidal mud-creeper Batillaria attramentaria.</title>
        <authorList>
            <person name="Patra A.K."/>
            <person name="Ho P.T."/>
            <person name="Jun S."/>
            <person name="Lee S.J."/>
            <person name="Kim Y."/>
            <person name="Won Y.J."/>
        </authorList>
    </citation>
    <scope>NUCLEOTIDE SEQUENCE [LARGE SCALE GENOMIC DNA]</scope>
    <source>
        <strain evidence="4">Wonlab-2016</strain>
    </source>
</reference>
<dbReference type="Pfam" id="PF00069">
    <property type="entry name" value="Pkinase"/>
    <property type="match status" value="1"/>
</dbReference>
<comment type="similarity">
    <text evidence="1">Belongs to the protein kinase superfamily. STE Ser/Thr protein kinase family. STE20 subfamily.</text>
</comment>
<dbReference type="EMBL" id="JACVVK020000057">
    <property type="protein sequence ID" value="KAK7497587.1"/>
    <property type="molecule type" value="Genomic_DNA"/>
</dbReference>
<dbReference type="PANTHER" id="PTHR48014">
    <property type="entry name" value="SERINE/THREONINE-PROTEIN KINASE FRAY2"/>
    <property type="match status" value="1"/>
</dbReference>